<dbReference type="SUPFAM" id="SSF48452">
    <property type="entry name" value="TPR-like"/>
    <property type="match status" value="1"/>
</dbReference>
<protein>
    <submittedName>
        <fullName evidence="2">Tetratricopeptide repeat-containing protein</fullName>
    </submittedName>
</protein>
<accession>A0A1G8VPH6</accession>
<keyword evidence="1" id="KW-0802">TPR repeat</keyword>
<evidence type="ECO:0000313" key="2">
    <source>
        <dbReference type="EMBL" id="SDJ67767.1"/>
    </source>
</evidence>
<dbReference type="AlphaFoldDB" id="A0A1G8VPH6"/>
<dbReference type="EMBL" id="FNFM01000001">
    <property type="protein sequence ID" value="SDJ67767.1"/>
    <property type="molecule type" value="Genomic_DNA"/>
</dbReference>
<dbReference type="InterPro" id="IPR011990">
    <property type="entry name" value="TPR-like_helical_dom_sf"/>
</dbReference>
<dbReference type="InterPro" id="IPR019734">
    <property type="entry name" value="TPR_rpt"/>
</dbReference>
<dbReference type="RefSeq" id="WP_092625462.1">
    <property type="nucleotide sequence ID" value="NZ_FNFM01000001.1"/>
</dbReference>
<dbReference type="PROSITE" id="PS50005">
    <property type="entry name" value="TPR"/>
    <property type="match status" value="1"/>
</dbReference>
<dbReference type="Proteomes" id="UP000199213">
    <property type="component" value="Unassembled WGS sequence"/>
</dbReference>
<dbReference type="OrthoDB" id="9799122at2"/>
<dbReference type="Gene3D" id="1.25.40.10">
    <property type="entry name" value="Tetratricopeptide repeat domain"/>
    <property type="match status" value="1"/>
</dbReference>
<sequence length="127" mass="14317">MRAEGTVEAFRKAETLVSQRRPLEALRALGPVLAEDPDKPSVQLLAGRAYLFSAQFQRAELAFLRVIELDPSDHYARLVLGRTLQRQGRLHEAHTQVRLATTMYPDPAYQEVLGEIRAHIARVNATE</sequence>
<name>A0A1G8VPH6_ACTMZ</name>
<dbReference type="Pfam" id="PF14559">
    <property type="entry name" value="TPR_19"/>
    <property type="match status" value="1"/>
</dbReference>
<feature type="repeat" description="TPR" evidence="1">
    <location>
        <begin position="40"/>
        <end position="73"/>
    </location>
</feature>
<proteinExistence type="predicted"/>
<evidence type="ECO:0000256" key="1">
    <source>
        <dbReference type="PROSITE-ProRule" id="PRU00339"/>
    </source>
</evidence>
<organism evidence="2 3">
    <name type="scientific">Actinopolyspora mzabensis</name>
    <dbReference type="NCBI Taxonomy" id="995066"/>
    <lineage>
        <taxon>Bacteria</taxon>
        <taxon>Bacillati</taxon>
        <taxon>Actinomycetota</taxon>
        <taxon>Actinomycetes</taxon>
        <taxon>Actinopolysporales</taxon>
        <taxon>Actinopolysporaceae</taxon>
        <taxon>Actinopolyspora</taxon>
    </lineage>
</organism>
<keyword evidence="3" id="KW-1185">Reference proteome</keyword>
<gene>
    <name evidence="2" type="ORF">SAMN04487820_101223</name>
</gene>
<evidence type="ECO:0000313" key="3">
    <source>
        <dbReference type="Proteomes" id="UP000199213"/>
    </source>
</evidence>
<reference evidence="3" key="1">
    <citation type="submission" date="2016-10" db="EMBL/GenBank/DDBJ databases">
        <authorList>
            <person name="Varghese N."/>
            <person name="Submissions S."/>
        </authorList>
    </citation>
    <scope>NUCLEOTIDE SEQUENCE [LARGE SCALE GENOMIC DNA]</scope>
    <source>
        <strain evidence="3">DSM 45460</strain>
    </source>
</reference>